<evidence type="ECO:0000313" key="1">
    <source>
        <dbReference type="EMBL" id="QRN55211.1"/>
    </source>
</evidence>
<keyword evidence="2" id="KW-1185">Reference proteome</keyword>
<evidence type="ECO:0000313" key="2">
    <source>
        <dbReference type="Proteomes" id="UP000663181"/>
    </source>
</evidence>
<proteinExistence type="predicted"/>
<sequence length="93" mass="10528">MIYSSEEMRAIADRIDAENMDVRNSAIGTRYQASAMLRAFADERKKGAPERWKLVPIELTKNMEHVALYVGGIHNVKKAWDAMLAAAPTYEWG</sequence>
<dbReference type="RefSeq" id="WP_188798779.1">
    <property type="nucleotide sequence ID" value="NZ_BMIZ01000001.1"/>
</dbReference>
<dbReference type="Proteomes" id="UP000663181">
    <property type="component" value="Chromosome"/>
</dbReference>
<gene>
    <name evidence="1" type="ORF">ISN74_07745</name>
</gene>
<dbReference type="EMBL" id="CP064030">
    <property type="protein sequence ID" value="QRN55211.1"/>
    <property type="molecule type" value="Genomic_DNA"/>
</dbReference>
<protein>
    <submittedName>
        <fullName evidence="1">Uncharacterized protein</fullName>
    </submittedName>
</protein>
<accession>A0ABX7GXK7</accession>
<name>A0ABX7GXK7_9GAMM</name>
<reference evidence="1 2" key="1">
    <citation type="submission" date="2020-10" db="EMBL/GenBank/DDBJ databases">
        <title>Phylogeny of dyella-like bacteria.</title>
        <authorList>
            <person name="Fu J."/>
        </authorList>
    </citation>
    <scope>NUCLEOTIDE SEQUENCE [LARGE SCALE GENOMIC DNA]</scope>
    <source>
        <strain evidence="1 2">DHOB09</strain>
    </source>
</reference>
<organism evidence="1 2">
    <name type="scientific">Dyella caseinilytica</name>
    <dbReference type="NCBI Taxonomy" id="1849581"/>
    <lineage>
        <taxon>Bacteria</taxon>
        <taxon>Pseudomonadati</taxon>
        <taxon>Pseudomonadota</taxon>
        <taxon>Gammaproteobacteria</taxon>
        <taxon>Lysobacterales</taxon>
        <taxon>Rhodanobacteraceae</taxon>
        <taxon>Dyella</taxon>
    </lineage>
</organism>